<keyword evidence="6 19" id="KW-0349">Heme</keyword>
<dbReference type="EMBL" id="JX179176">
    <property type="protein sequence ID" value="AGF36315.1"/>
    <property type="molecule type" value="Genomic_DNA"/>
</dbReference>
<feature type="domain" description="Cytochrome b/b6 C-terminal region profile" evidence="22">
    <location>
        <begin position="210"/>
        <end position="380"/>
    </location>
</feature>
<evidence type="ECO:0000256" key="13">
    <source>
        <dbReference type="ARBA" id="ARBA00023004"/>
    </source>
</evidence>
<keyword evidence="14" id="KW-0830">Ubiquinone</keyword>
<feature type="transmembrane region" description="Helical" evidence="20">
    <location>
        <begin position="288"/>
        <end position="308"/>
    </location>
</feature>
<evidence type="ECO:0000256" key="8">
    <source>
        <dbReference type="ARBA" id="ARBA00022692"/>
    </source>
</evidence>
<dbReference type="Gene3D" id="1.20.810.10">
    <property type="entry name" value="Cytochrome Bc1 Complex, Chain C"/>
    <property type="match status" value="1"/>
</dbReference>
<dbReference type="InterPro" id="IPR048260">
    <property type="entry name" value="Cytochrome_b_C_euk/bac"/>
</dbReference>
<dbReference type="EMBL" id="JX179187">
    <property type="protein sequence ID" value="AGF36326.1"/>
    <property type="molecule type" value="Genomic_DNA"/>
</dbReference>
<dbReference type="PROSITE" id="PS51002">
    <property type="entry name" value="CYTB_NTER"/>
    <property type="match status" value="1"/>
</dbReference>
<evidence type="ECO:0000259" key="22">
    <source>
        <dbReference type="PROSITE" id="PS51003"/>
    </source>
</evidence>
<evidence type="ECO:0000256" key="5">
    <source>
        <dbReference type="ARBA" id="ARBA00022448"/>
    </source>
</evidence>
<dbReference type="GO" id="GO:0045275">
    <property type="term" value="C:respiratory chain complex III"/>
    <property type="evidence" value="ECO:0007669"/>
    <property type="project" value="InterPro"/>
</dbReference>
<comment type="subcellular location">
    <subcellularLocation>
        <location evidence="2">Mitochondrion inner membrane</location>
        <topology evidence="2">Multi-pass membrane protein</topology>
    </subcellularLocation>
</comment>
<evidence type="ECO:0000313" key="24">
    <source>
        <dbReference type="EMBL" id="QLF99669.1"/>
    </source>
</evidence>
<evidence type="ECO:0000259" key="21">
    <source>
        <dbReference type="PROSITE" id="PS51002"/>
    </source>
</evidence>
<evidence type="ECO:0000256" key="18">
    <source>
        <dbReference type="PIRSR" id="PIRSR038885-1"/>
    </source>
</evidence>
<dbReference type="InterPro" id="IPR027387">
    <property type="entry name" value="Cytb/b6-like_sf"/>
</dbReference>
<reference evidence="24" key="2">
    <citation type="submission" date="2019-04" db="EMBL/GenBank/DDBJ databases">
        <title>The complete mitochondrial genomes of Korea endemic species Pseudopungtungia nigra.</title>
        <authorList>
            <person name="Park S.Y."/>
            <person name="Kim S.K."/>
            <person name="Ryu S.H."/>
            <person name="Yu J.-N."/>
        </authorList>
    </citation>
    <scope>NUCLEOTIDE SEQUENCE</scope>
</reference>
<evidence type="ECO:0000256" key="9">
    <source>
        <dbReference type="ARBA" id="ARBA00022723"/>
    </source>
</evidence>
<dbReference type="InterPro" id="IPR005797">
    <property type="entry name" value="Cyt_b/b6_N"/>
</dbReference>
<evidence type="ECO:0000256" key="14">
    <source>
        <dbReference type="ARBA" id="ARBA00023075"/>
    </source>
</evidence>
<keyword evidence="9 19" id="KW-0479">Metal-binding</keyword>
<feature type="transmembrane region" description="Helical" evidence="20">
    <location>
        <begin position="229"/>
        <end position="250"/>
    </location>
</feature>
<dbReference type="GO" id="GO:0008121">
    <property type="term" value="F:quinol-cytochrome-c reductase activity"/>
    <property type="evidence" value="ECO:0007669"/>
    <property type="project" value="InterPro"/>
</dbReference>
<dbReference type="EMBL" id="JX179194">
    <property type="protein sequence ID" value="AGF36333.1"/>
    <property type="molecule type" value="Genomic_DNA"/>
</dbReference>
<dbReference type="Pfam" id="PF00033">
    <property type="entry name" value="Cytochrome_B"/>
    <property type="match status" value="1"/>
</dbReference>
<evidence type="ECO:0000256" key="3">
    <source>
        <dbReference type="ARBA" id="ARBA00011660"/>
    </source>
</evidence>
<dbReference type="Pfam" id="PF00032">
    <property type="entry name" value="Cytochrom_B_C"/>
    <property type="match status" value="1"/>
</dbReference>
<feature type="binding site" evidence="18">
    <location>
        <position position="201"/>
    </location>
    <ligand>
        <name>a ubiquinone</name>
        <dbReference type="ChEBI" id="CHEBI:16389"/>
    </ligand>
</feature>
<comment type="cofactor">
    <cofactor evidence="19">
        <name>heme</name>
        <dbReference type="ChEBI" id="CHEBI:30413"/>
    </cofactor>
    <text evidence="19">Binds 2 heme groups non-covalently.</text>
</comment>
<keyword evidence="13 19" id="KW-0408">Iron</keyword>
<comment type="subunit">
    <text evidence="3">The cytochrome bc1 complex contains 3 respiratory subunits (MT-CYB, CYC1 and UQCRFS1), 2 core proteins (UQCRC1 and UQCRC2) and probably 6 low-molecular weight proteins.</text>
</comment>
<protein>
    <recommendedName>
        <fullName evidence="4 20">Cytochrome b</fullName>
    </recommendedName>
</protein>
<dbReference type="EMBL" id="JX179185">
    <property type="protein sequence ID" value="AGF36324.1"/>
    <property type="molecule type" value="Genomic_DNA"/>
</dbReference>
<dbReference type="EMBL" id="JX179182">
    <property type="protein sequence ID" value="AGF36321.1"/>
    <property type="molecule type" value="Genomic_DNA"/>
</dbReference>
<feature type="domain" description="Cytochrome b/b6 N-terminal region profile" evidence="21">
    <location>
        <begin position="1"/>
        <end position="209"/>
    </location>
</feature>
<organism evidence="23">
    <name type="scientific">Pseudopungtungia nigra</name>
    <name type="common">black shiner</name>
    <dbReference type="NCBI Taxonomy" id="497908"/>
    <lineage>
        <taxon>Eukaryota</taxon>
        <taxon>Metazoa</taxon>
        <taxon>Chordata</taxon>
        <taxon>Craniata</taxon>
        <taxon>Vertebrata</taxon>
        <taxon>Euteleostomi</taxon>
        <taxon>Actinopterygii</taxon>
        <taxon>Neopterygii</taxon>
        <taxon>Teleostei</taxon>
        <taxon>Ostariophysi</taxon>
        <taxon>Cypriniformes</taxon>
        <taxon>Gobionidae</taxon>
        <taxon>Sarcocheilichthyinae</taxon>
        <taxon>Pseudopungtungia</taxon>
    </lineage>
</organism>
<dbReference type="InterPro" id="IPR048259">
    <property type="entry name" value="Cytochrome_b_N_euk/bac"/>
</dbReference>
<proteinExistence type="inferred from homology"/>
<gene>
    <name evidence="23" type="primary">cytb</name>
    <name evidence="24" type="synonym">CYTB</name>
</gene>
<reference evidence="23" key="1">
    <citation type="submission" date="2012-06" db="EMBL/GenBank/DDBJ databases">
        <title>Studies on Conservation Genetics of Endangered Gobioninae Fishes in Korea.</title>
        <authorList>
            <person name="Kim K.-S."/>
            <person name="Song H.-Y."/>
            <person name="Lee H.-R."/>
            <person name="Ko G.-Y."/>
            <person name="Bang I.-C."/>
        </authorList>
    </citation>
    <scope>NUCLEOTIDE SEQUENCE</scope>
</reference>
<evidence type="ECO:0000256" key="20">
    <source>
        <dbReference type="RuleBase" id="RU362117"/>
    </source>
</evidence>
<name>S4TQ59_9TELE</name>
<keyword evidence="7 20" id="KW-0679">Respiratory chain</keyword>
<dbReference type="EMBL" id="JX179177">
    <property type="protein sequence ID" value="AGF36316.1"/>
    <property type="molecule type" value="Genomic_DNA"/>
</dbReference>
<dbReference type="SUPFAM" id="SSF81342">
    <property type="entry name" value="Transmembrane di-heme cytochromes"/>
    <property type="match status" value="1"/>
</dbReference>
<dbReference type="FunFam" id="1.20.810.10:FF:000002">
    <property type="entry name" value="Cytochrome b"/>
    <property type="match status" value="1"/>
</dbReference>
<keyword evidence="12 20" id="KW-1133">Transmembrane helix</keyword>
<dbReference type="PROSITE" id="PS51003">
    <property type="entry name" value="CYTB_CTER"/>
    <property type="match status" value="1"/>
</dbReference>
<dbReference type="EMBL" id="JX179178">
    <property type="protein sequence ID" value="AGF36317.1"/>
    <property type="molecule type" value="Genomic_DNA"/>
</dbReference>
<keyword evidence="11 20" id="KW-0249">Electron transport</keyword>
<dbReference type="AlphaFoldDB" id="S4TQ59"/>
<keyword evidence="5 20" id="KW-0813">Transport</keyword>
<keyword evidence="10" id="KW-0999">Mitochondrion inner membrane</keyword>
<dbReference type="GO" id="GO:0006122">
    <property type="term" value="P:mitochondrial electron transport, ubiquinol to cytochrome c"/>
    <property type="evidence" value="ECO:0007669"/>
    <property type="project" value="TreeGrafter"/>
</dbReference>
<feature type="transmembrane region" description="Helical" evidence="20">
    <location>
        <begin position="113"/>
        <end position="133"/>
    </location>
</feature>
<evidence type="ECO:0000256" key="7">
    <source>
        <dbReference type="ARBA" id="ARBA00022660"/>
    </source>
</evidence>
<feature type="transmembrane region" description="Helical" evidence="20">
    <location>
        <begin position="29"/>
        <end position="52"/>
    </location>
</feature>
<feature type="transmembrane region" description="Helical" evidence="20">
    <location>
        <begin position="177"/>
        <end position="200"/>
    </location>
</feature>
<evidence type="ECO:0000256" key="17">
    <source>
        <dbReference type="ARBA" id="ARBA00061233"/>
    </source>
</evidence>
<geneLocation type="mitochondrion" evidence="23"/>
<feature type="binding site" description="axial binding residue" evidence="19">
    <location>
        <position position="83"/>
    </location>
    <ligand>
        <name>heme b</name>
        <dbReference type="ChEBI" id="CHEBI:60344"/>
        <label>b562</label>
    </ligand>
    <ligandPart>
        <name>Fe</name>
        <dbReference type="ChEBI" id="CHEBI:18248"/>
    </ligandPart>
</feature>
<evidence type="ECO:0000256" key="6">
    <source>
        <dbReference type="ARBA" id="ARBA00022617"/>
    </source>
</evidence>
<accession>S4TQ59</accession>
<dbReference type="InterPro" id="IPR005798">
    <property type="entry name" value="Cyt_b/b6_C"/>
</dbReference>
<dbReference type="PANTHER" id="PTHR19271:SF16">
    <property type="entry name" value="CYTOCHROME B"/>
    <property type="match status" value="1"/>
</dbReference>
<dbReference type="CDD" id="cd00290">
    <property type="entry name" value="cytochrome_b_C"/>
    <property type="match status" value="1"/>
</dbReference>
<evidence type="ECO:0000256" key="4">
    <source>
        <dbReference type="ARBA" id="ARBA00013531"/>
    </source>
</evidence>
<dbReference type="InterPro" id="IPR030689">
    <property type="entry name" value="Cytochrome_b"/>
</dbReference>
<dbReference type="GO" id="GO:0046872">
    <property type="term" value="F:metal ion binding"/>
    <property type="evidence" value="ECO:0007669"/>
    <property type="project" value="UniProtKB-UniRule"/>
</dbReference>
<comment type="function">
    <text evidence="1 20">Component of the ubiquinol-cytochrome c reductase complex (complex III or cytochrome b-c1 complex) that is part of the mitochondrial respiratory chain. The b-c1 complex mediates electron transfer from ubiquinol to cytochrome c. Contributes to the generation of a proton gradient across the mitochondrial membrane that is then used for ATP synthesis.</text>
</comment>
<evidence type="ECO:0000256" key="15">
    <source>
        <dbReference type="ARBA" id="ARBA00023128"/>
    </source>
</evidence>
<feature type="transmembrane region" description="Helical" evidence="20">
    <location>
        <begin position="87"/>
        <end position="107"/>
    </location>
</feature>
<feature type="binding site" description="axial binding residue" evidence="19">
    <location>
        <position position="182"/>
    </location>
    <ligand>
        <name>heme b</name>
        <dbReference type="ChEBI" id="CHEBI:60344"/>
        <label>b562</label>
    </ligand>
    <ligandPart>
        <name>Fe</name>
        <dbReference type="ChEBI" id="CHEBI:18248"/>
    </ligandPart>
</feature>
<dbReference type="InterPro" id="IPR016174">
    <property type="entry name" value="Di-haem_cyt_TM"/>
</dbReference>
<comment type="cofactor">
    <cofactor evidence="20">
        <name>heme b</name>
        <dbReference type="ChEBI" id="CHEBI:60344"/>
    </cofactor>
    <text evidence="20">Binds 2 heme groups non-covalently.</text>
</comment>
<keyword evidence="15 20" id="KW-0496">Mitochondrion</keyword>
<dbReference type="SUPFAM" id="SSF81648">
    <property type="entry name" value="a domain/subunit of cytochrome bc1 complex (Ubiquinol-cytochrome c reductase)"/>
    <property type="match status" value="1"/>
</dbReference>
<dbReference type="PIRSF" id="PIRSF038885">
    <property type="entry name" value="COB"/>
    <property type="match status" value="1"/>
</dbReference>
<dbReference type="EMBL" id="MK840864">
    <property type="protein sequence ID" value="QLF99669.1"/>
    <property type="molecule type" value="Genomic_DNA"/>
</dbReference>
<feature type="transmembrane region" description="Helical" evidence="20">
    <location>
        <begin position="320"/>
        <end position="341"/>
    </location>
</feature>
<evidence type="ECO:0000256" key="1">
    <source>
        <dbReference type="ARBA" id="ARBA00002566"/>
    </source>
</evidence>
<keyword evidence="8 20" id="KW-0812">Transmembrane</keyword>
<dbReference type="PANTHER" id="PTHR19271">
    <property type="entry name" value="CYTOCHROME B"/>
    <property type="match status" value="1"/>
</dbReference>
<dbReference type="EMBL" id="JX179184">
    <property type="protein sequence ID" value="AGF36323.1"/>
    <property type="molecule type" value="Genomic_DNA"/>
</dbReference>
<feature type="binding site" description="axial binding residue" evidence="19">
    <location>
        <position position="196"/>
    </location>
    <ligand>
        <name>heme b</name>
        <dbReference type="ChEBI" id="CHEBI:60344"/>
        <label>b566</label>
    </ligand>
    <ligandPart>
        <name>Fe</name>
        <dbReference type="ChEBI" id="CHEBI:18248"/>
    </ligandPart>
</feature>
<dbReference type="EMBL" id="JX179181">
    <property type="protein sequence ID" value="AGF36320.1"/>
    <property type="molecule type" value="Genomic_DNA"/>
</dbReference>
<dbReference type="EMBL" id="JX179186">
    <property type="protein sequence ID" value="AGF36325.1"/>
    <property type="molecule type" value="Genomic_DNA"/>
</dbReference>
<evidence type="ECO:0000313" key="23">
    <source>
        <dbReference type="EMBL" id="AGF36315.1"/>
    </source>
</evidence>
<dbReference type="EMBL" id="JX179191">
    <property type="protein sequence ID" value="AGF36330.1"/>
    <property type="molecule type" value="Genomic_DNA"/>
</dbReference>
<dbReference type="EMBL" id="JX179188">
    <property type="protein sequence ID" value="AGF36327.1"/>
    <property type="molecule type" value="Genomic_DNA"/>
</dbReference>
<evidence type="ECO:0000256" key="16">
    <source>
        <dbReference type="ARBA" id="ARBA00023136"/>
    </source>
</evidence>
<dbReference type="EMBL" id="JX179192">
    <property type="protein sequence ID" value="AGF36331.1"/>
    <property type="molecule type" value="Genomic_DNA"/>
</dbReference>
<evidence type="ECO:0000256" key="2">
    <source>
        <dbReference type="ARBA" id="ARBA00004448"/>
    </source>
</evidence>
<dbReference type="InterPro" id="IPR036150">
    <property type="entry name" value="Cyt_b/b6_C_sf"/>
</dbReference>
<dbReference type="EMBL" id="JX179193">
    <property type="protein sequence ID" value="AGF36332.1"/>
    <property type="molecule type" value="Genomic_DNA"/>
</dbReference>
<dbReference type="EMBL" id="JX179180">
    <property type="protein sequence ID" value="AGF36319.1"/>
    <property type="molecule type" value="Genomic_DNA"/>
</dbReference>
<sequence>MASLRKTHPLMKIANDALVDLPTPSNISVWWNFGSLLGLCLIAQILTGLFLAMHYTSDISTAFSSVAHICRDVNYGWFIRNMHANGASFFFICIYMHVARGLYYGSYLYKETWNIGVVLLLLVMMTAFVGYVLPWGQMSFWGATVITNLLSAVPYMGDTLVQWIWGGFSVDNATLTRFFAFHFLLPFIIAAATIIHLLFLHETGSNNPAGLNSDADKISFHPYFSYKDLLGFVLMLLALTSLALFSPNLLGDPDNFTPANPMVTPPHIKPEWYFLFAYAILRSIPNKLGGVLALLFSILVLMVVPILHTSKQRGLTFRPITQFLFWTLVADMLILTWIGGMPVEHPYVIIGQVASVLYFALFLILIPTAGWLENKALKWA</sequence>
<comment type="similarity">
    <text evidence="17 20">Belongs to the cytochrome b family.</text>
</comment>
<feature type="transmembrane region" description="Helical" evidence="20">
    <location>
        <begin position="347"/>
        <end position="372"/>
    </location>
</feature>
<dbReference type="GO" id="GO:0005743">
    <property type="term" value="C:mitochondrial inner membrane"/>
    <property type="evidence" value="ECO:0007669"/>
    <property type="project" value="UniProtKB-SubCell"/>
</dbReference>
<keyword evidence="16 20" id="KW-0472">Membrane</keyword>
<dbReference type="EMBL" id="JX179189">
    <property type="protein sequence ID" value="AGF36328.1"/>
    <property type="molecule type" value="Genomic_DNA"/>
</dbReference>
<feature type="transmembrane region" description="Helical" evidence="20">
    <location>
        <begin position="140"/>
        <end position="157"/>
    </location>
</feature>
<feature type="binding site" description="axial binding residue" evidence="19">
    <location>
        <position position="97"/>
    </location>
    <ligand>
        <name>heme b</name>
        <dbReference type="ChEBI" id="CHEBI:60344"/>
        <label>b566</label>
    </ligand>
    <ligandPart>
        <name>Fe</name>
        <dbReference type="ChEBI" id="CHEBI:18248"/>
    </ligandPart>
</feature>
<evidence type="ECO:0000256" key="10">
    <source>
        <dbReference type="ARBA" id="ARBA00022792"/>
    </source>
</evidence>
<dbReference type="EMBL" id="JX179190">
    <property type="protein sequence ID" value="AGF36329.1"/>
    <property type="molecule type" value="Genomic_DNA"/>
</dbReference>
<evidence type="ECO:0000256" key="12">
    <source>
        <dbReference type="ARBA" id="ARBA00022989"/>
    </source>
</evidence>
<evidence type="ECO:0000256" key="11">
    <source>
        <dbReference type="ARBA" id="ARBA00022982"/>
    </source>
</evidence>
<dbReference type="EMBL" id="JX179179">
    <property type="protein sequence ID" value="AGF36318.1"/>
    <property type="molecule type" value="Genomic_DNA"/>
</dbReference>
<dbReference type="GO" id="GO:0016491">
    <property type="term" value="F:oxidoreductase activity"/>
    <property type="evidence" value="ECO:0007669"/>
    <property type="project" value="UniProtKB-UniRule"/>
</dbReference>
<dbReference type="CDD" id="cd00284">
    <property type="entry name" value="Cytochrome_b_N"/>
    <property type="match status" value="1"/>
</dbReference>
<evidence type="ECO:0000256" key="19">
    <source>
        <dbReference type="PIRSR" id="PIRSR038885-2"/>
    </source>
</evidence>